<keyword evidence="3" id="KW-1185">Reference proteome</keyword>
<dbReference type="AlphaFoldDB" id="A0ABD5SN18"/>
<dbReference type="Pfam" id="PF12690">
    <property type="entry name" value="BsuPI"/>
    <property type="match status" value="1"/>
</dbReference>
<accession>A0ABD5SN18</accession>
<protein>
    <recommendedName>
        <fullName evidence="1">Intracellular proteinase inhibitor BsuPI domain-containing protein</fullName>
    </recommendedName>
</protein>
<dbReference type="RefSeq" id="WP_273739646.1">
    <property type="nucleotide sequence ID" value="NZ_JAQIVI010000284.1"/>
</dbReference>
<evidence type="ECO:0000313" key="2">
    <source>
        <dbReference type="EMBL" id="MFC6766695.1"/>
    </source>
</evidence>
<gene>
    <name evidence="2" type="ORF">ACFQE6_17375</name>
</gene>
<name>A0ABD5SN18_9EURY</name>
<sequence>MSLEGTLETAGDDARDAVLFVFTVTNAGGETVELEFTDACTAEFVLAADGEEIWRFTDGRVFAQVLSLDSLAPGESATYEAEWSDPQPGAYTAIAELRATDETCEARTDVSVPS</sequence>
<proteinExistence type="predicted"/>
<dbReference type="InterPro" id="IPR020481">
    <property type="entry name" value="Intracell_prot_inh_BsuPI"/>
</dbReference>
<evidence type="ECO:0000259" key="1">
    <source>
        <dbReference type="Pfam" id="PF12690"/>
    </source>
</evidence>
<evidence type="ECO:0000313" key="3">
    <source>
        <dbReference type="Proteomes" id="UP001596383"/>
    </source>
</evidence>
<reference evidence="2 3" key="1">
    <citation type="journal article" date="2019" name="Int. J. Syst. Evol. Microbiol.">
        <title>The Global Catalogue of Microorganisms (GCM) 10K type strain sequencing project: providing services to taxonomists for standard genome sequencing and annotation.</title>
        <authorList>
            <consortium name="The Broad Institute Genomics Platform"/>
            <consortium name="The Broad Institute Genome Sequencing Center for Infectious Disease"/>
            <person name="Wu L."/>
            <person name="Ma J."/>
        </authorList>
    </citation>
    <scope>NUCLEOTIDE SEQUENCE [LARGE SCALE GENOMIC DNA]</scope>
    <source>
        <strain evidence="2 3">LMG 29247</strain>
    </source>
</reference>
<dbReference type="EMBL" id="JBHSWV010000284">
    <property type="protein sequence ID" value="MFC6766695.1"/>
    <property type="molecule type" value="Genomic_DNA"/>
</dbReference>
<organism evidence="2 3">
    <name type="scientific">Natrinema soli</name>
    <dbReference type="NCBI Taxonomy" id="1930624"/>
    <lineage>
        <taxon>Archaea</taxon>
        <taxon>Methanobacteriati</taxon>
        <taxon>Methanobacteriota</taxon>
        <taxon>Stenosarchaea group</taxon>
        <taxon>Halobacteria</taxon>
        <taxon>Halobacteriales</taxon>
        <taxon>Natrialbaceae</taxon>
        <taxon>Natrinema</taxon>
    </lineage>
</organism>
<comment type="caution">
    <text evidence="2">The sequence shown here is derived from an EMBL/GenBank/DDBJ whole genome shotgun (WGS) entry which is preliminary data.</text>
</comment>
<dbReference type="Proteomes" id="UP001596383">
    <property type="component" value="Unassembled WGS sequence"/>
</dbReference>
<feature type="domain" description="Intracellular proteinase inhibitor BsuPI" evidence="1">
    <location>
        <begin position="12"/>
        <end position="100"/>
    </location>
</feature>
<dbReference type="Gene3D" id="2.60.40.2360">
    <property type="entry name" value="Intracellular proteinase inhibitor BsuPI"/>
    <property type="match status" value="1"/>
</dbReference>
<dbReference type="InterPro" id="IPR038144">
    <property type="entry name" value="IPI"/>
</dbReference>